<accession>A0A8J7M7G1</accession>
<comment type="caution">
    <text evidence="2">The sequence shown here is derived from an EMBL/GenBank/DDBJ whole genome shotgun (WGS) entry which is preliminary data.</text>
</comment>
<dbReference type="EMBL" id="JAEHHL010000004">
    <property type="protein sequence ID" value="MBK0399105.1"/>
    <property type="molecule type" value="Genomic_DNA"/>
</dbReference>
<dbReference type="Gene3D" id="3.10.620.30">
    <property type="match status" value="1"/>
</dbReference>
<dbReference type="Proteomes" id="UP000655420">
    <property type="component" value="Unassembled WGS sequence"/>
</dbReference>
<dbReference type="SUPFAM" id="SSF54001">
    <property type="entry name" value="Cysteine proteinases"/>
    <property type="match status" value="1"/>
</dbReference>
<dbReference type="AlphaFoldDB" id="A0A8J7M7G1"/>
<dbReference type="PANTHER" id="PTHR33490:SF6">
    <property type="entry name" value="SLL1049 PROTEIN"/>
    <property type="match status" value="1"/>
</dbReference>
<dbReference type="SMART" id="SM00460">
    <property type="entry name" value="TGc"/>
    <property type="match status" value="1"/>
</dbReference>
<sequence length="273" mass="29104">MRLTIEHRTRYAYEPPALNLHLRLKLFAPATAGQSIREWEVSIGGEPARPMLTDAFGDAEAVIALRKATEEVEVVARGVVETADTAGVLGRIGLARPEVSLRTTELTRADEAIEALAREAADEEGLLAQMHRLSALTAEALDYRPGATDADTTAAQALAIGSGVCQDFTHVLIAAARALGVPARYVVGYLHDPEAPLSETHAWAEAHIAGLGWVGFDPVHQVCPAETYVRLASGFDAADAAPIRGTLSAGHEEEMEVAVRVSAGQMQQQQQQG</sequence>
<organism evidence="2 3">
    <name type="scientific">Thermohalobaculum xanthum</name>
    <dbReference type="NCBI Taxonomy" id="2753746"/>
    <lineage>
        <taxon>Bacteria</taxon>
        <taxon>Pseudomonadati</taxon>
        <taxon>Pseudomonadota</taxon>
        <taxon>Alphaproteobacteria</taxon>
        <taxon>Rhodobacterales</taxon>
        <taxon>Paracoccaceae</taxon>
        <taxon>Thermohalobaculum</taxon>
    </lineage>
</organism>
<reference evidence="2" key="1">
    <citation type="submission" date="2020-12" db="EMBL/GenBank/DDBJ databases">
        <title>Bacterial taxonomy.</title>
        <authorList>
            <person name="Pan X."/>
        </authorList>
    </citation>
    <scope>NUCLEOTIDE SEQUENCE</scope>
    <source>
        <strain evidence="2">M0105</strain>
    </source>
</reference>
<dbReference type="InterPro" id="IPR038765">
    <property type="entry name" value="Papain-like_cys_pep_sf"/>
</dbReference>
<keyword evidence="3" id="KW-1185">Reference proteome</keyword>
<dbReference type="Pfam" id="PF08379">
    <property type="entry name" value="Bact_transglu_N"/>
    <property type="match status" value="1"/>
</dbReference>
<dbReference type="InterPro" id="IPR002931">
    <property type="entry name" value="Transglutaminase-like"/>
</dbReference>
<name>A0A8J7M7G1_9RHOB</name>
<dbReference type="RefSeq" id="WP_200609051.1">
    <property type="nucleotide sequence ID" value="NZ_JAEHHL010000004.1"/>
</dbReference>
<evidence type="ECO:0000313" key="2">
    <source>
        <dbReference type="EMBL" id="MBK0399105.1"/>
    </source>
</evidence>
<gene>
    <name evidence="2" type="ORF">H0I76_07885</name>
</gene>
<proteinExistence type="predicted"/>
<protein>
    <submittedName>
        <fullName evidence="2">Transglutaminase family protein</fullName>
    </submittedName>
</protein>
<feature type="domain" description="Transglutaminase-like" evidence="1">
    <location>
        <begin position="157"/>
        <end position="220"/>
    </location>
</feature>
<dbReference type="Pfam" id="PF01841">
    <property type="entry name" value="Transglut_core"/>
    <property type="match status" value="1"/>
</dbReference>
<evidence type="ECO:0000259" key="1">
    <source>
        <dbReference type="SMART" id="SM00460"/>
    </source>
</evidence>
<dbReference type="InterPro" id="IPR013589">
    <property type="entry name" value="Bac_transglu_N"/>
</dbReference>
<evidence type="ECO:0000313" key="3">
    <source>
        <dbReference type="Proteomes" id="UP000655420"/>
    </source>
</evidence>
<dbReference type="PANTHER" id="PTHR33490">
    <property type="entry name" value="BLR5614 PROTEIN-RELATED"/>
    <property type="match status" value="1"/>
</dbReference>